<dbReference type="Proteomes" id="UP000653644">
    <property type="component" value="Unassembled WGS sequence"/>
</dbReference>
<evidence type="ECO:0000313" key="3">
    <source>
        <dbReference type="EMBL" id="GHA48709.1"/>
    </source>
</evidence>
<name>A0ABQ3D004_9ACTN</name>
<feature type="transmembrane region" description="Helical" evidence="2">
    <location>
        <begin position="34"/>
        <end position="52"/>
    </location>
</feature>
<feature type="region of interest" description="Disordered" evidence="1">
    <location>
        <begin position="59"/>
        <end position="79"/>
    </location>
</feature>
<feature type="transmembrane region" description="Helical" evidence="2">
    <location>
        <begin position="7"/>
        <end position="28"/>
    </location>
</feature>
<keyword evidence="4" id="KW-1185">Reference proteome</keyword>
<dbReference type="EMBL" id="BMVN01000027">
    <property type="protein sequence ID" value="GHA48709.1"/>
    <property type="molecule type" value="Genomic_DNA"/>
</dbReference>
<evidence type="ECO:0000256" key="1">
    <source>
        <dbReference type="SAM" id="MobiDB-lite"/>
    </source>
</evidence>
<comment type="caution">
    <text evidence="3">The sequence shown here is derived from an EMBL/GenBank/DDBJ whole genome shotgun (WGS) entry which is preliminary data.</text>
</comment>
<evidence type="ECO:0000256" key="2">
    <source>
        <dbReference type="SAM" id="Phobius"/>
    </source>
</evidence>
<protein>
    <recommendedName>
        <fullName evidence="5">EamA domain-containing protein</fullName>
    </recommendedName>
</protein>
<evidence type="ECO:0000313" key="4">
    <source>
        <dbReference type="Proteomes" id="UP000653644"/>
    </source>
</evidence>
<accession>A0ABQ3D004</accession>
<proteinExistence type="predicted"/>
<keyword evidence="2" id="KW-0812">Transmembrane</keyword>
<reference evidence="4" key="1">
    <citation type="journal article" date="2019" name="Int. J. Syst. Evol. Microbiol.">
        <title>The Global Catalogue of Microorganisms (GCM) 10K type strain sequencing project: providing services to taxonomists for standard genome sequencing and annotation.</title>
        <authorList>
            <consortium name="The Broad Institute Genomics Platform"/>
            <consortium name="The Broad Institute Genome Sequencing Center for Infectious Disease"/>
            <person name="Wu L."/>
            <person name="Ma J."/>
        </authorList>
    </citation>
    <scope>NUCLEOTIDE SEQUENCE [LARGE SCALE GENOMIC DNA]</scope>
    <source>
        <strain evidence="4">JCM 4733</strain>
    </source>
</reference>
<gene>
    <name evidence="3" type="ORF">GCM10010345_61470</name>
</gene>
<keyword evidence="2" id="KW-0472">Membrane</keyword>
<evidence type="ECO:0008006" key="5">
    <source>
        <dbReference type="Google" id="ProtNLM"/>
    </source>
</evidence>
<organism evidence="3 4">
    <name type="scientific">Streptomyces canarius</name>
    <dbReference type="NCBI Taxonomy" id="285453"/>
    <lineage>
        <taxon>Bacteria</taxon>
        <taxon>Bacillati</taxon>
        <taxon>Actinomycetota</taxon>
        <taxon>Actinomycetes</taxon>
        <taxon>Kitasatosporales</taxon>
        <taxon>Streptomycetaceae</taxon>
        <taxon>Streptomyces</taxon>
    </lineage>
</organism>
<sequence>MAQGRMSVVVPVSDVGAVALPILVGVAFLGERPAAVAGTGIAVAVPALRLAAQAAGLGTGRRGVGPGAERRTGGPVSAGVPVAPASWCSSWRWPRRGRTAACGPSSAAGSRP</sequence>
<keyword evidence="2" id="KW-1133">Transmembrane helix</keyword>